<accession>A0ABU9LMM5</accession>
<dbReference type="EMBL" id="JBCEWA010000008">
    <property type="protein sequence ID" value="MEL5989029.1"/>
    <property type="molecule type" value="Genomic_DNA"/>
</dbReference>
<comment type="caution">
    <text evidence="1">The sequence shown here is derived from an EMBL/GenBank/DDBJ whole genome shotgun (WGS) entry which is preliminary data.</text>
</comment>
<dbReference type="RefSeq" id="WP_342303074.1">
    <property type="nucleotide sequence ID" value="NZ_JBCEWA010000008.1"/>
</dbReference>
<evidence type="ECO:0000313" key="1">
    <source>
        <dbReference type="EMBL" id="MEL5989029.1"/>
    </source>
</evidence>
<name>A0ABU9LMM5_9BACL</name>
<reference evidence="1 2" key="1">
    <citation type="submission" date="2024-04" db="EMBL/GenBank/DDBJ databases">
        <authorList>
            <person name="Wu Y.S."/>
            <person name="Zhang L."/>
        </authorList>
    </citation>
    <scope>NUCLEOTIDE SEQUENCE [LARGE SCALE GENOMIC DNA]</scope>
    <source>
        <strain evidence="1 2">KG-01</strain>
    </source>
</reference>
<evidence type="ECO:0000313" key="2">
    <source>
        <dbReference type="Proteomes" id="UP001398420"/>
    </source>
</evidence>
<organism evidence="1 2">
    <name type="scientific">Kurthia gibsonii</name>
    <dbReference type="NCBI Taxonomy" id="33946"/>
    <lineage>
        <taxon>Bacteria</taxon>
        <taxon>Bacillati</taxon>
        <taxon>Bacillota</taxon>
        <taxon>Bacilli</taxon>
        <taxon>Bacillales</taxon>
        <taxon>Caryophanaceae</taxon>
        <taxon>Kurthia</taxon>
    </lineage>
</organism>
<dbReference type="Proteomes" id="UP001398420">
    <property type="component" value="Unassembled WGS sequence"/>
</dbReference>
<gene>
    <name evidence="1" type="ORF">AAF454_11505</name>
</gene>
<sequence>MKEKCFDIAFTEEEVKGFLDLMDMEPKNNRQLPHMFPMIACKFAQELYIWPSPPILRKQSCIMFETMYVNHVYHVKIYVTNPIKKRHIMHAQQIIKIYDEEKCLFEGESDLIWNDISSL</sequence>
<protein>
    <submittedName>
        <fullName evidence="1">Uncharacterized protein</fullName>
    </submittedName>
</protein>
<proteinExistence type="predicted"/>
<keyword evidence="2" id="KW-1185">Reference proteome</keyword>